<dbReference type="EMBL" id="NRRE01000009">
    <property type="protein sequence ID" value="MBK1696057.1"/>
    <property type="molecule type" value="Genomic_DNA"/>
</dbReference>
<accession>A0A934UYD6</accession>
<comment type="caution">
    <text evidence="2">The sequence shown here is derived from an EMBL/GenBank/DDBJ whole genome shotgun (WGS) entry which is preliminary data.</text>
</comment>
<keyword evidence="3" id="KW-1185">Reference proteome</keyword>
<protein>
    <submittedName>
        <fullName evidence="2">MarR family transcriptional regulator</fullName>
    </submittedName>
</protein>
<dbReference type="AlphaFoldDB" id="A0A934UYD6"/>
<evidence type="ECO:0000313" key="3">
    <source>
        <dbReference type="Proteomes" id="UP000778970"/>
    </source>
</evidence>
<reference evidence="2" key="1">
    <citation type="submission" date="2017-08" db="EMBL/GenBank/DDBJ databases">
        <authorList>
            <person name="Imhoff J.F."/>
            <person name="Rahn T."/>
            <person name="Kuenzel S."/>
            <person name="Neulinger S.C."/>
        </authorList>
    </citation>
    <scope>NUCLEOTIDE SEQUENCE</scope>
    <source>
        <strain evidence="2">DSM 9154</strain>
    </source>
</reference>
<reference evidence="2" key="2">
    <citation type="journal article" date="2020" name="Microorganisms">
        <title>Osmotic Adaptation and Compatible Solute Biosynthesis of Phototrophic Bacteria as Revealed from Genome Analyses.</title>
        <authorList>
            <person name="Imhoff J.F."/>
            <person name="Rahn T."/>
            <person name="Kunzel S."/>
            <person name="Keller A."/>
            <person name="Neulinger S.C."/>
        </authorList>
    </citation>
    <scope>NUCLEOTIDE SEQUENCE</scope>
    <source>
        <strain evidence="2">DSM 9154</strain>
    </source>
</reference>
<dbReference type="Proteomes" id="UP000778970">
    <property type="component" value="Unassembled WGS sequence"/>
</dbReference>
<sequence>MTANQWTALRYFAEANRFSRTVSAFAAYNVTTRGAASQTVKALESKGYLVRIRFGRDARSARIDLSQAGWAKLAQDPAVALTEALTNLPETLRGQMDRAVERVTCWVAAARRQSAFGTCAACRYLQVSADAASRAGGHYCRALATWLDVEDMQGLCALYAPAPGIGGTP</sequence>
<evidence type="ECO:0000259" key="1">
    <source>
        <dbReference type="Pfam" id="PF12802"/>
    </source>
</evidence>
<dbReference type="Gene3D" id="1.10.10.10">
    <property type="entry name" value="Winged helix-like DNA-binding domain superfamily/Winged helix DNA-binding domain"/>
    <property type="match status" value="1"/>
</dbReference>
<dbReference type="PANTHER" id="PTHR33164">
    <property type="entry name" value="TRANSCRIPTIONAL REGULATOR, MARR FAMILY"/>
    <property type="match status" value="1"/>
</dbReference>
<name>A0A934UYD6_9PROT</name>
<organism evidence="2 3">
    <name type="scientific">Rhodovibrio salinarum</name>
    <dbReference type="NCBI Taxonomy" id="1087"/>
    <lineage>
        <taxon>Bacteria</taxon>
        <taxon>Pseudomonadati</taxon>
        <taxon>Pseudomonadota</taxon>
        <taxon>Alphaproteobacteria</taxon>
        <taxon>Rhodospirillales</taxon>
        <taxon>Rhodovibrionaceae</taxon>
        <taxon>Rhodovibrio</taxon>
    </lineage>
</organism>
<dbReference type="Pfam" id="PF12802">
    <property type="entry name" value="MarR_2"/>
    <property type="match status" value="1"/>
</dbReference>
<dbReference type="InterPro" id="IPR000835">
    <property type="entry name" value="HTH_MarR-typ"/>
</dbReference>
<dbReference type="PANTHER" id="PTHR33164:SF89">
    <property type="entry name" value="MARR FAMILY REGULATORY PROTEIN"/>
    <property type="match status" value="1"/>
</dbReference>
<dbReference type="GO" id="GO:0003700">
    <property type="term" value="F:DNA-binding transcription factor activity"/>
    <property type="evidence" value="ECO:0007669"/>
    <property type="project" value="InterPro"/>
</dbReference>
<dbReference type="InterPro" id="IPR039422">
    <property type="entry name" value="MarR/SlyA-like"/>
</dbReference>
<proteinExistence type="predicted"/>
<dbReference type="GO" id="GO:0006950">
    <property type="term" value="P:response to stress"/>
    <property type="evidence" value="ECO:0007669"/>
    <property type="project" value="TreeGrafter"/>
</dbReference>
<evidence type="ECO:0000313" key="2">
    <source>
        <dbReference type="EMBL" id="MBK1696057.1"/>
    </source>
</evidence>
<dbReference type="InterPro" id="IPR036390">
    <property type="entry name" value="WH_DNA-bd_sf"/>
</dbReference>
<dbReference type="SUPFAM" id="SSF46785">
    <property type="entry name" value="Winged helix' DNA-binding domain"/>
    <property type="match status" value="1"/>
</dbReference>
<dbReference type="InterPro" id="IPR036388">
    <property type="entry name" value="WH-like_DNA-bd_sf"/>
</dbReference>
<feature type="domain" description="HTH marR-type" evidence="1">
    <location>
        <begin position="1"/>
        <end position="60"/>
    </location>
</feature>
<gene>
    <name evidence="2" type="ORF">CKO21_02205</name>
</gene>